<dbReference type="Proteomes" id="UP000807342">
    <property type="component" value="Unassembled WGS sequence"/>
</dbReference>
<dbReference type="InterPro" id="IPR032675">
    <property type="entry name" value="LRR_dom_sf"/>
</dbReference>
<proteinExistence type="predicted"/>
<dbReference type="SUPFAM" id="SSF52047">
    <property type="entry name" value="RNI-like"/>
    <property type="match status" value="1"/>
</dbReference>
<comment type="caution">
    <text evidence="1">The sequence shown here is derived from an EMBL/GenBank/DDBJ whole genome shotgun (WGS) entry which is preliminary data.</text>
</comment>
<protein>
    <recommendedName>
        <fullName evidence="3">F-box domain-containing protein</fullName>
    </recommendedName>
</protein>
<keyword evidence="2" id="KW-1185">Reference proteome</keyword>
<reference evidence="1" key="1">
    <citation type="submission" date="2020-11" db="EMBL/GenBank/DDBJ databases">
        <authorList>
            <consortium name="DOE Joint Genome Institute"/>
            <person name="Ahrendt S."/>
            <person name="Riley R."/>
            <person name="Andreopoulos W."/>
            <person name="Labutti K."/>
            <person name="Pangilinan J."/>
            <person name="Ruiz-Duenas F.J."/>
            <person name="Barrasa J.M."/>
            <person name="Sanchez-Garcia M."/>
            <person name="Camarero S."/>
            <person name="Miyauchi S."/>
            <person name="Serrano A."/>
            <person name="Linde D."/>
            <person name="Babiker R."/>
            <person name="Drula E."/>
            <person name="Ayuso-Fernandez I."/>
            <person name="Pacheco R."/>
            <person name="Padilla G."/>
            <person name="Ferreira P."/>
            <person name="Barriuso J."/>
            <person name="Kellner H."/>
            <person name="Castanera R."/>
            <person name="Alfaro M."/>
            <person name="Ramirez L."/>
            <person name="Pisabarro A.G."/>
            <person name="Kuo A."/>
            <person name="Tritt A."/>
            <person name="Lipzen A."/>
            <person name="He G."/>
            <person name="Yan M."/>
            <person name="Ng V."/>
            <person name="Cullen D."/>
            <person name="Martin F."/>
            <person name="Rosso M.-N."/>
            <person name="Henrissat B."/>
            <person name="Hibbett D."/>
            <person name="Martinez A.T."/>
            <person name="Grigoriev I.V."/>
        </authorList>
    </citation>
    <scope>NUCLEOTIDE SEQUENCE</scope>
    <source>
        <strain evidence="1">MF-IS2</strain>
    </source>
</reference>
<gene>
    <name evidence="1" type="ORF">P691DRAFT_765415</name>
</gene>
<name>A0A9P6BY93_9AGAR</name>
<dbReference type="OrthoDB" id="3365698at2759"/>
<dbReference type="Gene3D" id="3.80.10.10">
    <property type="entry name" value="Ribonuclease Inhibitor"/>
    <property type="match status" value="1"/>
</dbReference>
<evidence type="ECO:0000313" key="2">
    <source>
        <dbReference type="Proteomes" id="UP000807342"/>
    </source>
</evidence>
<dbReference type="AlphaFoldDB" id="A0A9P6BY93"/>
<sequence length="379" mass="42693">MGIQGATKDTSHWHHIYLVLGQVSTYWRQILLSTPQLWTTIHLNIGRGGAESEATLLGCFLDRSGDLPLTLSFQYQYERTAPASTLVHETVDTQLLENLLRIKRLCINNPPPAWFSCSPPYYLTGLTDCYLGAYSEGGLSEFSLTHCPNLHSLAMFYVYAPIILSSPCLVTILDASCAPLDNIFRLLLQCPNLVRLYARELDSPVDDSTPPPAKVFALKQLEELQLESWDGGGPWFNAFIDNIRLPSLRTLCWSNLCPPFSITSVRNFFANLPPRLRTLELYNVTDPGASYGADFIPILNHLHDSTAIEHLTFNDCDLPFVGDVLRILVPGNGAKLRFPQLRKIMLDDLKCSQVRVVRRWESEVDRDISLLLLGIVYRI</sequence>
<evidence type="ECO:0000313" key="1">
    <source>
        <dbReference type="EMBL" id="KAF9442253.1"/>
    </source>
</evidence>
<organism evidence="1 2">
    <name type="scientific">Macrolepiota fuliginosa MF-IS2</name>
    <dbReference type="NCBI Taxonomy" id="1400762"/>
    <lineage>
        <taxon>Eukaryota</taxon>
        <taxon>Fungi</taxon>
        <taxon>Dikarya</taxon>
        <taxon>Basidiomycota</taxon>
        <taxon>Agaricomycotina</taxon>
        <taxon>Agaricomycetes</taxon>
        <taxon>Agaricomycetidae</taxon>
        <taxon>Agaricales</taxon>
        <taxon>Agaricineae</taxon>
        <taxon>Agaricaceae</taxon>
        <taxon>Macrolepiota</taxon>
    </lineage>
</organism>
<evidence type="ECO:0008006" key="3">
    <source>
        <dbReference type="Google" id="ProtNLM"/>
    </source>
</evidence>
<dbReference type="EMBL" id="MU151672">
    <property type="protein sequence ID" value="KAF9442253.1"/>
    <property type="molecule type" value="Genomic_DNA"/>
</dbReference>
<accession>A0A9P6BY93</accession>